<dbReference type="InterPro" id="IPR001279">
    <property type="entry name" value="Metallo-B-lactamas"/>
</dbReference>
<keyword evidence="7" id="KW-1185">Reference proteome</keyword>
<evidence type="ECO:0000256" key="2">
    <source>
        <dbReference type="ARBA" id="ARBA00022723"/>
    </source>
</evidence>
<dbReference type="PANTHER" id="PTHR42978:SF6">
    <property type="entry name" value="QUORUM-QUENCHING LACTONASE YTNP-RELATED"/>
    <property type="match status" value="1"/>
</dbReference>
<dbReference type="InterPro" id="IPR051013">
    <property type="entry name" value="MBL_superfamily_lactonases"/>
</dbReference>
<evidence type="ECO:0000313" key="6">
    <source>
        <dbReference type="EMBL" id="MBW8487398.1"/>
    </source>
</evidence>
<evidence type="ECO:0000256" key="4">
    <source>
        <dbReference type="ARBA" id="ARBA00022833"/>
    </source>
</evidence>
<feature type="domain" description="Metallo-beta-lactamase" evidence="5">
    <location>
        <begin position="58"/>
        <end position="247"/>
    </location>
</feature>
<dbReference type="CDD" id="cd16277">
    <property type="entry name" value="metallo-hydrolase-like_MBL-fold"/>
    <property type="match status" value="1"/>
</dbReference>
<dbReference type="Gene3D" id="3.60.15.10">
    <property type="entry name" value="Ribonuclease Z/Hydroxyacylglutathione hydrolase-like"/>
    <property type="match status" value="1"/>
</dbReference>
<keyword evidence="3" id="KW-0378">Hydrolase</keyword>
<comment type="similarity">
    <text evidence="1">Belongs to the metallo-beta-lactamase superfamily.</text>
</comment>
<evidence type="ECO:0000259" key="5">
    <source>
        <dbReference type="SMART" id="SM00849"/>
    </source>
</evidence>
<dbReference type="Proteomes" id="UP000774570">
    <property type="component" value="Unassembled WGS sequence"/>
</dbReference>
<evidence type="ECO:0000256" key="1">
    <source>
        <dbReference type="ARBA" id="ARBA00007749"/>
    </source>
</evidence>
<proteinExistence type="inferred from homology"/>
<dbReference type="SMART" id="SM00849">
    <property type="entry name" value="Lactamase_B"/>
    <property type="match status" value="1"/>
</dbReference>
<accession>A0ABS7G3U7</accession>
<protein>
    <submittedName>
        <fullName evidence="6">MBL fold metallo-hydrolase</fullName>
    </submittedName>
</protein>
<evidence type="ECO:0000256" key="3">
    <source>
        <dbReference type="ARBA" id="ARBA00022801"/>
    </source>
</evidence>
<keyword evidence="2" id="KW-0479">Metal-binding</keyword>
<name>A0ABS7G3U7_9ACTN</name>
<sequence length="298" mass="31155">MQSIEIGGVAVEPLVHFANRPLAPAAFFPGHDPAVWRAHRSWLAPDHWDPDADRVGITVQSWLLRDAGTTVLVDTGLEPGVPAGLDPAGVDLVVCTHLHGDHIGGNVLAGGAPAYPNARYLFAAADLAFFDPATLVEEPGRSAAAYRRSIAPILDAGLAEVWDGRRALTPSLTLVAAPGHTPGHGVVELASGGERALFAGDALHSPAQILHPEVSSCFCHDPAEAARTRLRLLGWAADHRALVVPAHFGGGRAVEVRRAGDGYAVHRWAFPAAAGGGRVTGRGDGVVGARRPRGEDPE</sequence>
<keyword evidence="4" id="KW-0862">Zinc</keyword>
<dbReference type="EMBL" id="JAIBOA010000034">
    <property type="protein sequence ID" value="MBW8487398.1"/>
    <property type="molecule type" value="Genomic_DNA"/>
</dbReference>
<dbReference type="PANTHER" id="PTHR42978">
    <property type="entry name" value="QUORUM-QUENCHING LACTONASE YTNP-RELATED-RELATED"/>
    <property type="match status" value="1"/>
</dbReference>
<dbReference type="SUPFAM" id="SSF56281">
    <property type="entry name" value="Metallo-hydrolase/oxidoreductase"/>
    <property type="match status" value="1"/>
</dbReference>
<organism evidence="6 7">
    <name type="scientific">Actinomadura parmotrematis</name>
    <dbReference type="NCBI Taxonomy" id="2864039"/>
    <lineage>
        <taxon>Bacteria</taxon>
        <taxon>Bacillati</taxon>
        <taxon>Actinomycetota</taxon>
        <taxon>Actinomycetes</taxon>
        <taxon>Streptosporangiales</taxon>
        <taxon>Thermomonosporaceae</taxon>
        <taxon>Actinomadura</taxon>
    </lineage>
</organism>
<dbReference type="RefSeq" id="WP_220170638.1">
    <property type="nucleotide sequence ID" value="NZ_JAIBOA010000034.1"/>
</dbReference>
<dbReference type="Pfam" id="PF00753">
    <property type="entry name" value="Lactamase_B"/>
    <property type="match status" value="1"/>
</dbReference>
<comment type="caution">
    <text evidence="6">The sequence shown here is derived from an EMBL/GenBank/DDBJ whole genome shotgun (WGS) entry which is preliminary data.</text>
</comment>
<gene>
    <name evidence="6" type="ORF">K1Y72_33945</name>
</gene>
<reference evidence="6 7" key="1">
    <citation type="submission" date="2021-07" db="EMBL/GenBank/DDBJ databases">
        <title>Actinomadura sp. PM05-2 isolated from lichen.</title>
        <authorList>
            <person name="Somphong A."/>
            <person name="Phongsopitanun W."/>
            <person name="Tanasupawat S."/>
            <person name="Peongsungnone V."/>
        </authorList>
    </citation>
    <scope>NUCLEOTIDE SEQUENCE [LARGE SCALE GENOMIC DNA]</scope>
    <source>
        <strain evidence="6 7">PM05-2</strain>
    </source>
</reference>
<evidence type="ECO:0000313" key="7">
    <source>
        <dbReference type="Proteomes" id="UP000774570"/>
    </source>
</evidence>
<dbReference type="InterPro" id="IPR036866">
    <property type="entry name" value="RibonucZ/Hydroxyglut_hydro"/>
</dbReference>